<sequence length="55" mass="6240">MHPPLEVHQHPACKEYILALKQCHADHPIAKYWGVCTDTAKALNLCFKGEKVAKR</sequence>
<dbReference type="RefSeq" id="XP_005847423.1">
    <property type="nucleotide sequence ID" value="XM_005847361.1"/>
</dbReference>
<evidence type="ECO:0000256" key="4">
    <source>
        <dbReference type="ARBA" id="ARBA00023157"/>
    </source>
</evidence>
<evidence type="ECO:0000313" key="7">
    <source>
        <dbReference type="Proteomes" id="UP000008141"/>
    </source>
</evidence>
<dbReference type="GO" id="GO:0005739">
    <property type="term" value="C:mitochondrion"/>
    <property type="evidence" value="ECO:0007669"/>
    <property type="project" value="UniProtKB-SubCell"/>
</dbReference>
<evidence type="ECO:0000256" key="2">
    <source>
        <dbReference type="ARBA" id="ARBA00007347"/>
    </source>
</evidence>
<dbReference type="Proteomes" id="UP000008141">
    <property type="component" value="Unassembled WGS sequence"/>
</dbReference>
<feature type="non-terminal residue" evidence="6">
    <location>
        <position position="55"/>
    </location>
</feature>
<dbReference type="EMBL" id="GL433845">
    <property type="protein sequence ID" value="EFN55321.1"/>
    <property type="molecule type" value="Genomic_DNA"/>
</dbReference>
<dbReference type="KEGG" id="cvr:CHLNCDRAFT_15699"/>
<comment type="similarity">
    <text evidence="2 5">Belongs to the CMC family.</text>
</comment>
<dbReference type="PANTHER" id="PTHR22977">
    <property type="entry name" value="COX ASSEMBLY MITOCHONDRIAL PROTEIN"/>
    <property type="match status" value="1"/>
</dbReference>
<dbReference type="GeneID" id="17354754"/>
<keyword evidence="4" id="KW-1015">Disulfide bond</keyword>
<dbReference type="eggNOG" id="ENOG502S43J">
    <property type="taxonomic scope" value="Eukaryota"/>
</dbReference>
<dbReference type="OrthoDB" id="532630at2759"/>
<accession>E1ZFQ6</accession>
<evidence type="ECO:0000313" key="6">
    <source>
        <dbReference type="EMBL" id="EFN55321.1"/>
    </source>
</evidence>
<dbReference type="PANTHER" id="PTHR22977:SF1">
    <property type="entry name" value="COX ASSEMBLY MITOCHONDRIAL PROTEIN 2 HOMOLOG"/>
    <property type="match status" value="1"/>
</dbReference>
<dbReference type="InParanoid" id="E1ZFQ6"/>
<evidence type="ECO:0000256" key="1">
    <source>
        <dbReference type="ARBA" id="ARBA00004173"/>
    </source>
</evidence>
<dbReference type="FunCoup" id="E1ZFQ6">
    <property type="interactions" value="383"/>
</dbReference>
<name>E1ZFQ6_CHLVA</name>
<dbReference type="Pfam" id="PF08583">
    <property type="entry name" value="Cmc1"/>
    <property type="match status" value="1"/>
</dbReference>
<protein>
    <recommendedName>
        <fullName evidence="5">COX assembly mitochondrial protein</fullName>
    </recommendedName>
</protein>
<proteinExistence type="inferred from homology"/>
<evidence type="ECO:0000256" key="3">
    <source>
        <dbReference type="ARBA" id="ARBA00023128"/>
    </source>
</evidence>
<dbReference type="InterPro" id="IPR013892">
    <property type="entry name" value="Cyt_c_biogenesis_Cmc1-like"/>
</dbReference>
<gene>
    <name evidence="6" type="ORF">CHLNCDRAFT_15699</name>
</gene>
<keyword evidence="3 5" id="KW-0496">Mitochondrion</keyword>
<dbReference type="AlphaFoldDB" id="E1ZFQ6"/>
<comment type="subcellular location">
    <subcellularLocation>
        <location evidence="1 5">Mitochondrion</location>
    </subcellularLocation>
</comment>
<dbReference type="STRING" id="554065.E1ZFQ6"/>
<reference evidence="6 7" key="1">
    <citation type="journal article" date="2010" name="Plant Cell">
        <title>The Chlorella variabilis NC64A genome reveals adaptation to photosymbiosis, coevolution with viruses, and cryptic sex.</title>
        <authorList>
            <person name="Blanc G."/>
            <person name="Duncan G."/>
            <person name="Agarkova I."/>
            <person name="Borodovsky M."/>
            <person name="Gurnon J."/>
            <person name="Kuo A."/>
            <person name="Lindquist E."/>
            <person name="Lucas S."/>
            <person name="Pangilinan J."/>
            <person name="Polle J."/>
            <person name="Salamov A."/>
            <person name="Terry A."/>
            <person name="Yamada T."/>
            <person name="Dunigan D.D."/>
            <person name="Grigoriev I.V."/>
            <person name="Claverie J.M."/>
            <person name="Van Etten J.L."/>
        </authorList>
    </citation>
    <scope>NUCLEOTIDE SEQUENCE [LARGE SCALE GENOMIC DNA]</scope>
    <source>
        <strain evidence="6 7">NC64A</strain>
    </source>
</reference>
<keyword evidence="7" id="KW-1185">Reference proteome</keyword>
<evidence type="ECO:0000256" key="5">
    <source>
        <dbReference type="RuleBase" id="RU364104"/>
    </source>
</evidence>
<organism evidence="7">
    <name type="scientific">Chlorella variabilis</name>
    <name type="common">Green alga</name>
    <dbReference type="NCBI Taxonomy" id="554065"/>
    <lineage>
        <taxon>Eukaryota</taxon>
        <taxon>Viridiplantae</taxon>
        <taxon>Chlorophyta</taxon>
        <taxon>core chlorophytes</taxon>
        <taxon>Trebouxiophyceae</taxon>
        <taxon>Chlorellales</taxon>
        <taxon>Chlorellaceae</taxon>
        <taxon>Chlorella clade</taxon>
        <taxon>Chlorella</taxon>
    </lineage>
</organism>